<evidence type="ECO:0000313" key="2">
    <source>
        <dbReference type="Proteomes" id="UP000556026"/>
    </source>
</evidence>
<dbReference type="RefSeq" id="WP_183355394.1">
    <property type="nucleotide sequence ID" value="NZ_BLXX01000009.1"/>
</dbReference>
<name>A0A6V8MLS5_9BACT</name>
<comment type="caution">
    <text evidence="1">The sequence shown here is derived from an EMBL/GenBank/DDBJ whole genome shotgun (WGS) entry which is preliminary data.</text>
</comment>
<sequence length="68" mass="7773">MATIEVDEKGFTCECGMRNEYPHYVQEHWSVRLVYSCSCHRQYVLYRGTVTMTSREAAGPSESDGFGD</sequence>
<protein>
    <submittedName>
        <fullName evidence="1">Uncharacterized protein</fullName>
    </submittedName>
</protein>
<dbReference type="EMBL" id="BLXX01000009">
    <property type="protein sequence ID" value="GFO60579.1"/>
    <property type="molecule type" value="Genomic_DNA"/>
</dbReference>
<gene>
    <name evidence="1" type="ORF">GMST_29040</name>
</gene>
<dbReference type="Proteomes" id="UP000556026">
    <property type="component" value="Unassembled WGS sequence"/>
</dbReference>
<accession>A0A6V8MLS5</accession>
<evidence type="ECO:0000313" key="1">
    <source>
        <dbReference type="EMBL" id="GFO60579.1"/>
    </source>
</evidence>
<proteinExistence type="predicted"/>
<dbReference type="AlphaFoldDB" id="A0A6V8MLS5"/>
<keyword evidence="2" id="KW-1185">Reference proteome</keyword>
<reference evidence="2" key="1">
    <citation type="submission" date="2020-06" db="EMBL/GenBank/DDBJ databases">
        <title>Draft genomic sequence of Geomonas sp. Red330.</title>
        <authorList>
            <person name="Itoh H."/>
            <person name="Zhenxing X."/>
            <person name="Ushijima N."/>
            <person name="Masuda Y."/>
            <person name="Shiratori Y."/>
            <person name="Senoo K."/>
        </authorList>
    </citation>
    <scope>NUCLEOTIDE SEQUENCE [LARGE SCALE GENOMIC DNA]</scope>
    <source>
        <strain evidence="2">Red330</strain>
    </source>
</reference>
<organism evidence="1 2">
    <name type="scientific">Geomonas silvestris</name>
    <dbReference type="NCBI Taxonomy" id="2740184"/>
    <lineage>
        <taxon>Bacteria</taxon>
        <taxon>Pseudomonadati</taxon>
        <taxon>Thermodesulfobacteriota</taxon>
        <taxon>Desulfuromonadia</taxon>
        <taxon>Geobacterales</taxon>
        <taxon>Geobacteraceae</taxon>
        <taxon>Geomonas</taxon>
    </lineage>
</organism>